<feature type="transmembrane region" description="Helical" evidence="2">
    <location>
        <begin position="401"/>
        <end position="419"/>
    </location>
</feature>
<dbReference type="Pfam" id="PF10348">
    <property type="entry name" value="DUF2427"/>
    <property type="match status" value="1"/>
</dbReference>
<evidence type="ECO:0000313" key="7">
    <source>
        <dbReference type="Proteomes" id="UP001473302"/>
    </source>
</evidence>
<reference evidence="6 7" key="1">
    <citation type="submission" date="2024-04" db="EMBL/GenBank/DDBJ databases">
        <title>genome sequences of Mucor flavus KT1a and Helicostylum pulchrum KT1b strains isolated from the surface of a dry-aged beef.</title>
        <authorList>
            <person name="Toyotome T."/>
            <person name="Hosono M."/>
            <person name="Torimaru M."/>
            <person name="Fukuda K."/>
            <person name="Mikami N."/>
        </authorList>
    </citation>
    <scope>NUCLEOTIDE SEQUENCE [LARGE SCALE GENOMIC DNA]</scope>
    <source>
        <strain evidence="6 7">KT1a</strain>
    </source>
</reference>
<feature type="region of interest" description="Disordered" evidence="1">
    <location>
        <begin position="152"/>
        <end position="172"/>
    </location>
</feature>
<feature type="transmembrane region" description="Helical" evidence="2">
    <location>
        <begin position="473"/>
        <end position="495"/>
    </location>
</feature>
<dbReference type="CDD" id="cd08760">
    <property type="entry name" value="Cyt_b561_FRRS1_like"/>
    <property type="match status" value="1"/>
</dbReference>
<evidence type="ECO:0000256" key="1">
    <source>
        <dbReference type="SAM" id="MobiDB-lite"/>
    </source>
</evidence>
<keyword evidence="2" id="KW-0812">Transmembrane</keyword>
<gene>
    <name evidence="6" type="ORF">MFLAVUS_005265</name>
</gene>
<feature type="transmembrane region" description="Helical" evidence="2">
    <location>
        <begin position="118"/>
        <end position="135"/>
    </location>
</feature>
<keyword evidence="2" id="KW-0472">Membrane</keyword>
<feature type="transmembrane region" description="Helical" evidence="2">
    <location>
        <begin position="80"/>
        <end position="98"/>
    </location>
</feature>
<dbReference type="InterPro" id="IPR018827">
    <property type="entry name" value="YTP1_C"/>
</dbReference>
<organism evidence="6 7">
    <name type="scientific">Mucor flavus</name>
    <dbReference type="NCBI Taxonomy" id="439312"/>
    <lineage>
        <taxon>Eukaryota</taxon>
        <taxon>Fungi</taxon>
        <taxon>Fungi incertae sedis</taxon>
        <taxon>Mucoromycota</taxon>
        <taxon>Mucoromycotina</taxon>
        <taxon>Mucoromycetes</taxon>
        <taxon>Mucorales</taxon>
        <taxon>Mucorineae</taxon>
        <taxon>Mucoraceae</taxon>
        <taxon>Mucor</taxon>
    </lineage>
</organism>
<feature type="domain" description="DUF2427" evidence="4">
    <location>
        <begin position="39"/>
        <end position="138"/>
    </location>
</feature>
<keyword evidence="2" id="KW-1133">Transmembrane helix</keyword>
<sequence length="513" mass="57990">MIKSILALSLFYYGVVFAQHHDMTEDTAQPAFNATGNEPMSYALLPEHKGYFYVHVIMMFIAFWILMPMGVMLGIAKSSIHVPVQLLAFCFAMVGFLFGKLYGHSTPHLYQSNSHHTLGWVMFLLLIIQMIIGIMRKIANAVGKTNHYQTVEQTDESSSSSRMSETSSETLHTSSFDFDKEAYKPETVTARLFNAVSPYIPEVIKGAFVTLAYNQFTKVFCRYCHMVMGRTFIILIFIQTLSGLVVYHGVCRSWEVLGCVAHLVKGGIFFFYGIITFGRYLGAFADRGWAWNQVDDDGGSSFSFEMIECVLIFVYGITNTWMEHFGQDSAWTHKDLEHASLAFMWWWCGLIGILVESKTIGRLLQRTTSNYSLNPFPALTVLMTGISMGNHHQDSEYSSNIHWMWGILLSSAAVCRFITYITLYRNLPTDRQPTRPPSELLGAFLLLAGSILFMASNSGTLDWLKANNVDSMFLINVCVALTSITLCYVASLQILKAWAEKREVLKKQLDQFS</sequence>
<accession>A0ABP9YYA8</accession>
<feature type="transmembrane region" description="Helical" evidence="2">
    <location>
        <begin position="371"/>
        <end position="389"/>
    </location>
</feature>
<keyword evidence="7" id="KW-1185">Reference proteome</keyword>
<dbReference type="Gene3D" id="1.20.120.1770">
    <property type="match status" value="1"/>
</dbReference>
<protein>
    <recommendedName>
        <fullName evidence="8">Integral membrane protein</fullName>
    </recommendedName>
</protein>
<feature type="transmembrane region" description="Helical" evidence="2">
    <location>
        <begin position="342"/>
        <end position="359"/>
    </location>
</feature>
<comment type="caution">
    <text evidence="6">The sequence shown here is derived from an EMBL/GenBank/DDBJ whole genome shotgun (WGS) entry which is preliminary data.</text>
</comment>
<feature type="transmembrane region" description="Helical" evidence="2">
    <location>
        <begin position="262"/>
        <end position="281"/>
    </location>
</feature>
<evidence type="ECO:0000256" key="2">
    <source>
        <dbReference type="SAM" id="Phobius"/>
    </source>
</evidence>
<dbReference type="InterPro" id="IPR018825">
    <property type="entry name" value="DUF2427"/>
</dbReference>
<feature type="transmembrane region" description="Helical" evidence="2">
    <location>
        <begin position="232"/>
        <end position="250"/>
    </location>
</feature>
<keyword evidence="3" id="KW-0732">Signal</keyword>
<dbReference type="Proteomes" id="UP001473302">
    <property type="component" value="Unassembled WGS sequence"/>
</dbReference>
<dbReference type="Pfam" id="PF10355">
    <property type="entry name" value="Ytp1"/>
    <property type="match status" value="1"/>
</dbReference>
<name>A0ABP9YYA8_9FUNG</name>
<evidence type="ECO:0008006" key="8">
    <source>
        <dbReference type="Google" id="ProtNLM"/>
    </source>
</evidence>
<dbReference type="PANTHER" id="PTHR31685">
    <property type="entry name" value="INTEGRAL MEMBRANE PROTEIN (AFU_ORTHOLOGUE AFUA_6G12730)-RELATED"/>
    <property type="match status" value="1"/>
</dbReference>
<feature type="signal peptide" evidence="3">
    <location>
        <begin position="1"/>
        <end position="18"/>
    </location>
</feature>
<evidence type="ECO:0000256" key="3">
    <source>
        <dbReference type="SAM" id="SignalP"/>
    </source>
</evidence>
<evidence type="ECO:0000313" key="6">
    <source>
        <dbReference type="EMBL" id="GAA5811820.1"/>
    </source>
</evidence>
<feature type="transmembrane region" description="Helical" evidence="2">
    <location>
        <begin position="440"/>
        <end position="461"/>
    </location>
</feature>
<evidence type="ECO:0000259" key="5">
    <source>
        <dbReference type="Pfam" id="PF10355"/>
    </source>
</evidence>
<dbReference type="PANTHER" id="PTHR31685:SF3">
    <property type="entry name" value="INTEGRAL MEMBRANE PROTEIN (AFU_ORTHOLOGUE AFUA_6G12730)"/>
    <property type="match status" value="1"/>
</dbReference>
<feature type="chain" id="PRO_5045200053" description="Integral membrane protein" evidence="3">
    <location>
        <begin position="19"/>
        <end position="513"/>
    </location>
</feature>
<dbReference type="EMBL" id="BAABUK010000011">
    <property type="protein sequence ID" value="GAA5811820.1"/>
    <property type="molecule type" value="Genomic_DNA"/>
</dbReference>
<proteinExistence type="predicted"/>
<feature type="transmembrane region" description="Helical" evidence="2">
    <location>
        <begin position="302"/>
        <end position="322"/>
    </location>
</feature>
<evidence type="ECO:0000259" key="4">
    <source>
        <dbReference type="Pfam" id="PF10348"/>
    </source>
</evidence>
<feature type="domain" description="Protein YTP1-like C-terminal" evidence="5">
    <location>
        <begin position="236"/>
        <end position="496"/>
    </location>
</feature>
<feature type="transmembrane region" description="Helical" evidence="2">
    <location>
        <begin position="50"/>
        <end position="73"/>
    </location>
</feature>